<dbReference type="AlphaFoldDB" id="A0A1I5XD97"/>
<evidence type="ECO:0000313" key="6">
    <source>
        <dbReference type="EMBL" id="SFQ29955.1"/>
    </source>
</evidence>
<dbReference type="PIRSF" id="PIRSF000451">
    <property type="entry name" value="PKS_III"/>
    <property type="match status" value="1"/>
</dbReference>
<feature type="domain" description="Chalcone/stilbene synthase N-terminal" evidence="4">
    <location>
        <begin position="4"/>
        <end position="211"/>
    </location>
</feature>
<accession>A0A1I5XD97</accession>
<evidence type="ECO:0000259" key="4">
    <source>
        <dbReference type="Pfam" id="PF00195"/>
    </source>
</evidence>
<dbReference type="Gene3D" id="3.40.47.10">
    <property type="match status" value="2"/>
</dbReference>
<dbReference type="STRING" id="1465490.SAMN05444277_108108"/>
<evidence type="ECO:0000259" key="5">
    <source>
        <dbReference type="Pfam" id="PF02797"/>
    </source>
</evidence>
<proteinExistence type="inferred from homology"/>
<feature type="domain" description="Chalcone/stilbene synthase C-terminal" evidence="5">
    <location>
        <begin position="233"/>
        <end position="359"/>
    </location>
</feature>
<dbReference type="EMBL" id="FOXQ01000008">
    <property type="protein sequence ID" value="SFQ29955.1"/>
    <property type="molecule type" value="Genomic_DNA"/>
</dbReference>
<dbReference type="OrthoDB" id="9786288at2"/>
<dbReference type="Pfam" id="PF02797">
    <property type="entry name" value="Chal_sti_synt_C"/>
    <property type="match status" value="1"/>
</dbReference>
<keyword evidence="7" id="KW-1185">Reference proteome</keyword>
<evidence type="ECO:0000256" key="3">
    <source>
        <dbReference type="PIRSR" id="PIRSR000451-1"/>
    </source>
</evidence>
<dbReference type="CDD" id="cd00831">
    <property type="entry name" value="CHS_like"/>
    <property type="match status" value="1"/>
</dbReference>
<dbReference type="InterPro" id="IPR012328">
    <property type="entry name" value="Chalcone/stilbene_synt_C"/>
</dbReference>
<feature type="active site" description="Acyl-thioester intermediate" evidence="3">
    <location>
        <position position="152"/>
    </location>
</feature>
<dbReference type="InterPro" id="IPR016039">
    <property type="entry name" value="Thiolase-like"/>
</dbReference>
<organism evidence="6 7">
    <name type="scientific">Parafilimonas terrae</name>
    <dbReference type="NCBI Taxonomy" id="1465490"/>
    <lineage>
        <taxon>Bacteria</taxon>
        <taxon>Pseudomonadati</taxon>
        <taxon>Bacteroidota</taxon>
        <taxon>Chitinophagia</taxon>
        <taxon>Chitinophagales</taxon>
        <taxon>Chitinophagaceae</taxon>
        <taxon>Parafilimonas</taxon>
    </lineage>
</organism>
<dbReference type="GO" id="GO:0030639">
    <property type="term" value="P:polyketide biosynthetic process"/>
    <property type="evidence" value="ECO:0007669"/>
    <property type="project" value="TreeGrafter"/>
</dbReference>
<evidence type="ECO:0000256" key="2">
    <source>
        <dbReference type="ARBA" id="ARBA00022679"/>
    </source>
</evidence>
<dbReference type="PANTHER" id="PTHR11877:SF46">
    <property type="entry name" value="TYPE III POLYKETIDE SYNTHASE A"/>
    <property type="match status" value="1"/>
</dbReference>
<dbReference type="PANTHER" id="PTHR11877">
    <property type="entry name" value="HYDROXYMETHYLGLUTARYL-COA SYNTHASE"/>
    <property type="match status" value="1"/>
</dbReference>
<dbReference type="SUPFAM" id="SSF53901">
    <property type="entry name" value="Thiolase-like"/>
    <property type="match status" value="2"/>
</dbReference>
<dbReference type="InterPro" id="IPR001099">
    <property type="entry name" value="Chalcone/stilbene_synt_N"/>
</dbReference>
<evidence type="ECO:0000313" key="7">
    <source>
        <dbReference type="Proteomes" id="UP000199031"/>
    </source>
</evidence>
<dbReference type="Proteomes" id="UP000199031">
    <property type="component" value="Unassembled WGS sequence"/>
</dbReference>
<comment type="similarity">
    <text evidence="1">Belongs to the thiolase-like superfamily. Chalcone/stilbene synthases family.</text>
</comment>
<dbReference type="InterPro" id="IPR011141">
    <property type="entry name" value="Polyketide_synthase_type-III"/>
</dbReference>
<dbReference type="RefSeq" id="WP_090659482.1">
    <property type="nucleotide sequence ID" value="NZ_FOXQ01000008.1"/>
</dbReference>
<name>A0A1I5XD97_9BACT</name>
<keyword evidence="2" id="KW-0808">Transferase</keyword>
<sequence>MIEIISIGTAVPQHSFNQRDVIPMMQKIYGLDDKEARRLAFMYRQSEIETRYTVLADYTQPDEKYWNFIPLSQDEPLPNLDERMKIYNREALPLSIAAINDCLKKNVLPADITHLITVSCTGMSAPGLDLQIAEAMDMQPQVFRTSVNFMGCYGAVHALKLAKLICDSTPNSNVLIVATEICSIHFQKEYSPDNASSSIIFADGSAAVLISNKIQSERKLQLSNFYSKVAYKGKKDMAWELSHRGFIITLSSYIPDLIEQDIALLVEEAVQHYGLSVKDITHWCTHPGGKKILNAIQRQLNLDKDDLRFSKDILSRFGNMSSPTVLFVLKEILENLDDKPANIMGTAFGPGLTMETFLCTKQ</sequence>
<evidence type="ECO:0000256" key="1">
    <source>
        <dbReference type="ARBA" id="ARBA00005531"/>
    </source>
</evidence>
<dbReference type="GO" id="GO:0016747">
    <property type="term" value="F:acyltransferase activity, transferring groups other than amino-acyl groups"/>
    <property type="evidence" value="ECO:0007669"/>
    <property type="project" value="InterPro"/>
</dbReference>
<protein>
    <submittedName>
        <fullName evidence="6">Predicted naringenin-chalcone synthase</fullName>
    </submittedName>
</protein>
<gene>
    <name evidence="6" type="ORF">SAMN05444277_108108</name>
</gene>
<reference evidence="6 7" key="1">
    <citation type="submission" date="2016-10" db="EMBL/GenBank/DDBJ databases">
        <authorList>
            <person name="de Groot N.N."/>
        </authorList>
    </citation>
    <scope>NUCLEOTIDE SEQUENCE [LARGE SCALE GENOMIC DNA]</scope>
    <source>
        <strain evidence="6 7">DSM 28286</strain>
    </source>
</reference>
<dbReference type="Pfam" id="PF00195">
    <property type="entry name" value="Chal_sti_synt_N"/>
    <property type="match status" value="1"/>
</dbReference>